<keyword evidence="3" id="KW-1185">Reference proteome</keyword>
<gene>
    <name evidence="2" type="ORF">F5878DRAFT_648206</name>
</gene>
<comment type="caution">
    <text evidence="2">The sequence shown here is derived from an EMBL/GenBank/DDBJ whole genome shotgun (WGS) entry which is preliminary data.</text>
</comment>
<name>A0AA38U1Q9_9AGAR</name>
<evidence type="ECO:0000313" key="3">
    <source>
        <dbReference type="Proteomes" id="UP001163846"/>
    </source>
</evidence>
<feature type="non-terminal residue" evidence="2">
    <location>
        <position position="1"/>
    </location>
</feature>
<feature type="region of interest" description="Disordered" evidence="1">
    <location>
        <begin position="148"/>
        <end position="167"/>
    </location>
</feature>
<protein>
    <submittedName>
        <fullName evidence="2">Uncharacterized protein</fullName>
    </submittedName>
</protein>
<evidence type="ECO:0000256" key="1">
    <source>
        <dbReference type="SAM" id="MobiDB-lite"/>
    </source>
</evidence>
<proteinExistence type="predicted"/>
<evidence type="ECO:0000313" key="2">
    <source>
        <dbReference type="EMBL" id="KAJ3830804.1"/>
    </source>
</evidence>
<accession>A0AA38U1Q9</accession>
<dbReference type="AlphaFoldDB" id="A0AA38U1Q9"/>
<dbReference type="EMBL" id="MU808214">
    <property type="protein sequence ID" value="KAJ3830804.1"/>
    <property type="molecule type" value="Genomic_DNA"/>
</dbReference>
<organism evidence="2 3">
    <name type="scientific">Lentinula raphanica</name>
    <dbReference type="NCBI Taxonomy" id="153919"/>
    <lineage>
        <taxon>Eukaryota</taxon>
        <taxon>Fungi</taxon>
        <taxon>Dikarya</taxon>
        <taxon>Basidiomycota</taxon>
        <taxon>Agaricomycotina</taxon>
        <taxon>Agaricomycetes</taxon>
        <taxon>Agaricomycetidae</taxon>
        <taxon>Agaricales</taxon>
        <taxon>Marasmiineae</taxon>
        <taxon>Omphalotaceae</taxon>
        <taxon>Lentinula</taxon>
    </lineage>
</organism>
<dbReference type="Proteomes" id="UP001163846">
    <property type="component" value="Unassembled WGS sequence"/>
</dbReference>
<sequence length="200" mass="22738">MYHPPLLALSYVEKFQNSGTAIKSHVGLVGRQYPEFDRYITSPNSRRLPEPLLDKQDVRLQANYLYGEHDPLLHPQPYDPAVPHLPLIPLPELDQILWIAPDETLFQPIDSFKLAAEPIGHLRKEVIEALEHEYMNIVRDLLAPAPTTSPSAMDCSSPPTTPSARNDPKVKVYRSRIQYLLGHLTHEASNFSETLMAWKI</sequence>
<reference evidence="2" key="1">
    <citation type="submission" date="2022-08" db="EMBL/GenBank/DDBJ databases">
        <authorList>
            <consortium name="DOE Joint Genome Institute"/>
            <person name="Min B."/>
            <person name="Riley R."/>
            <person name="Sierra-Patev S."/>
            <person name="Naranjo-Ortiz M."/>
            <person name="Looney B."/>
            <person name="Konkel Z."/>
            <person name="Slot J.C."/>
            <person name="Sakamoto Y."/>
            <person name="Steenwyk J.L."/>
            <person name="Rokas A."/>
            <person name="Carro J."/>
            <person name="Camarero S."/>
            <person name="Ferreira P."/>
            <person name="Molpeceres G."/>
            <person name="Ruiz-Duenas F.J."/>
            <person name="Serrano A."/>
            <person name="Henrissat B."/>
            <person name="Drula E."/>
            <person name="Hughes K.W."/>
            <person name="Mata J.L."/>
            <person name="Ishikawa N.K."/>
            <person name="Vargas-Isla R."/>
            <person name="Ushijima S."/>
            <person name="Smith C.A."/>
            <person name="Ahrendt S."/>
            <person name="Andreopoulos W."/>
            <person name="He G."/>
            <person name="Labutti K."/>
            <person name="Lipzen A."/>
            <person name="Ng V."/>
            <person name="Sandor L."/>
            <person name="Barry K."/>
            <person name="Martinez A.T."/>
            <person name="Xiao Y."/>
            <person name="Gibbons J.G."/>
            <person name="Terashima K."/>
            <person name="Hibbett D.S."/>
            <person name="Grigoriev I.V."/>
        </authorList>
    </citation>
    <scope>NUCLEOTIDE SEQUENCE</scope>
    <source>
        <strain evidence="2">TFB9207</strain>
    </source>
</reference>